<dbReference type="InterPro" id="IPR048950">
    <property type="entry name" value="Ppx_GppA_C"/>
</dbReference>
<dbReference type="InterPro" id="IPR003607">
    <property type="entry name" value="HD/PDEase_dom"/>
</dbReference>
<accession>A0A841KYT6</accession>
<dbReference type="SUPFAM" id="SSF53067">
    <property type="entry name" value="Actin-like ATPase domain"/>
    <property type="match status" value="2"/>
</dbReference>
<dbReference type="Pfam" id="PF02541">
    <property type="entry name" value="Ppx-GppA"/>
    <property type="match status" value="1"/>
</dbReference>
<dbReference type="EC" id="3.6.1.11" evidence="4"/>
<dbReference type="InterPro" id="IPR050273">
    <property type="entry name" value="GppA/Ppx_hydrolase"/>
</dbReference>
<dbReference type="Proteomes" id="UP000579281">
    <property type="component" value="Unassembled WGS sequence"/>
</dbReference>
<evidence type="ECO:0000256" key="1">
    <source>
        <dbReference type="ARBA" id="ARBA00007125"/>
    </source>
</evidence>
<dbReference type="InterPro" id="IPR043129">
    <property type="entry name" value="ATPase_NBD"/>
</dbReference>
<feature type="domain" description="Ppx/GppA phosphatase N-terminal" evidence="2">
    <location>
        <begin position="21"/>
        <end position="310"/>
    </location>
</feature>
<dbReference type="Gene3D" id="1.10.3210.10">
    <property type="entry name" value="Hypothetical protein af1432"/>
    <property type="match status" value="1"/>
</dbReference>
<keyword evidence="4" id="KW-0378">Hydrolase</keyword>
<dbReference type="CDD" id="cd24006">
    <property type="entry name" value="ASKHA_NBD_PPX_GppA"/>
    <property type="match status" value="1"/>
</dbReference>
<dbReference type="CDD" id="cd00077">
    <property type="entry name" value="HDc"/>
    <property type="match status" value="1"/>
</dbReference>
<dbReference type="Gene3D" id="3.30.420.150">
    <property type="entry name" value="Exopolyphosphatase. Domain 2"/>
    <property type="match status" value="1"/>
</dbReference>
<comment type="similarity">
    <text evidence="1">Belongs to the GppA/Ppx family.</text>
</comment>
<dbReference type="RefSeq" id="WP_184313887.1">
    <property type="nucleotide sequence ID" value="NZ_JACHEN010000057.1"/>
</dbReference>
<gene>
    <name evidence="4" type="ORF">HNQ80_005124</name>
</gene>
<feature type="domain" description="Ppx/GppA phosphatase C-terminal" evidence="3">
    <location>
        <begin position="332"/>
        <end position="487"/>
    </location>
</feature>
<dbReference type="Pfam" id="PF21447">
    <property type="entry name" value="Ppx-GppA_III"/>
    <property type="match status" value="1"/>
</dbReference>
<reference evidence="4 5" key="1">
    <citation type="submission" date="2020-08" db="EMBL/GenBank/DDBJ databases">
        <title>Genomic Encyclopedia of Type Strains, Phase IV (KMG-IV): sequencing the most valuable type-strain genomes for metagenomic binning, comparative biology and taxonomic classification.</title>
        <authorList>
            <person name="Goeker M."/>
        </authorList>
    </citation>
    <scope>NUCLEOTIDE SEQUENCE [LARGE SCALE GENOMIC DNA]</scope>
    <source>
        <strain evidence="4 5">DSM 103526</strain>
    </source>
</reference>
<keyword evidence="5" id="KW-1185">Reference proteome</keyword>
<dbReference type="PANTHER" id="PTHR30005:SF0">
    <property type="entry name" value="RETROGRADE REGULATION PROTEIN 2"/>
    <property type="match status" value="1"/>
</dbReference>
<evidence type="ECO:0000313" key="4">
    <source>
        <dbReference type="EMBL" id="MBB6218946.1"/>
    </source>
</evidence>
<name>A0A841KYT6_9FIRM</name>
<dbReference type="SUPFAM" id="SSF109604">
    <property type="entry name" value="HD-domain/PDEase-like"/>
    <property type="match status" value="1"/>
</dbReference>
<dbReference type="GO" id="GO:0004309">
    <property type="term" value="F:exopolyphosphatase activity"/>
    <property type="evidence" value="ECO:0007669"/>
    <property type="project" value="UniProtKB-EC"/>
</dbReference>
<proteinExistence type="inferred from homology"/>
<dbReference type="AlphaFoldDB" id="A0A841KYT6"/>
<dbReference type="EC" id="3.6.1.40" evidence="4"/>
<dbReference type="GO" id="GO:0008894">
    <property type="term" value="F:guanosine-5'-triphosphate,3'-diphosphate diphosphatase activity"/>
    <property type="evidence" value="ECO:0007669"/>
    <property type="project" value="UniProtKB-EC"/>
</dbReference>
<dbReference type="InterPro" id="IPR003695">
    <property type="entry name" value="Ppx_GppA_N"/>
</dbReference>
<dbReference type="EMBL" id="JACHEN010000057">
    <property type="protein sequence ID" value="MBB6218946.1"/>
    <property type="molecule type" value="Genomic_DNA"/>
</dbReference>
<comment type="caution">
    <text evidence="4">The sequence shown here is derived from an EMBL/GenBank/DDBJ whole genome shotgun (WGS) entry which is preliminary data.</text>
</comment>
<evidence type="ECO:0000259" key="2">
    <source>
        <dbReference type="Pfam" id="PF02541"/>
    </source>
</evidence>
<organism evidence="4 5">
    <name type="scientific">Anaerosolibacter carboniphilus</name>
    <dbReference type="NCBI Taxonomy" id="1417629"/>
    <lineage>
        <taxon>Bacteria</taxon>
        <taxon>Bacillati</taxon>
        <taxon>Bacillota</taxon>
        <taxon>Clostridia</taxon>
        <taxon>Peptostreptococcales</taxon>
        <taxon>Thermotaleaceae</taxon>
        <taxon>Anaerosolibacter</taxon>
    </lineage>
</organism>
<protein>
    <submittedName>
        <fullName evidence="4">Exopolyphosphatase/guanosine-5'-triphosphate, 3'-diphosphate pyrophosphatase</fullName>
        <ecNumber evidence="4">3.6.1.11</ecNumber>
        <ecNumber evidence="4">3.6.1.40</ecNumber>
    </submittedName>
</protein>
<evidence type="ECO:0000313" key="5">
    <source>
        <dbReference type="Proteomes" id="UP000579281"/>
    </source>
</evidence>
<sequence length="518" mass="59414">MKKNQIIAAIDVGSHALRMKIAQISNHGQMKALELLRYPISLGRDTYAMGRVSFKTVDETCEILKGFKKLMADYGVKMYRAIATSAVREAQNRDYIADQIRLKTGLNLEIISNAEERFLTYKAIRENLSDHEKVRQEGAMIVDIGSGSIEVSVYRGGHLAMSQNIKLGSLRLREVLSSIEGRTLNFPKILEEYISSSIDQIHVIKEEEKYGNFIALGGEIRIIKDICNKEKGKEQEKIIEREHFIQLYDTLMDKSTYSISEEYGVSPERADILLPSMMIFKKFLDKTQATGIHTPLVSLRDGIISDIVDKKLHTKREEEFTEDIIASARVQGKRYEYDEAHAREVEAKALLLFDELKKLHGLGKREKLLLQLAAILHDIGKYIDLNRHYVHSYHIIMALELMGISWEEKQIIANVARYHSRAVPNDYDENFKELNGKNKVIAAKLIAIIRLADSLDRSHKQKVKEMRIVLDDKKVLVKVNVADDFLLEEWTFETKAEFFEEVFGVTPVLKTKRMMKHG</sequence>
<dbReference type="PANTHER" id="PTHR30005">
    <property type="entry name" value="EXOPOLYPHOSPHATASE"/>
    <property type="match status" value="1"/>
</dbReference>
<dbReference type="Gene3D" id="3.30.420.40">
    <property type="match status" value="1"/>
</dbReference>
<evidence type="ECO:0000259" key="3">
    <source>
        <dbReference type="Pfam" id="PF21447"/>
    </source>
</evidence>